<comment type="caution">
    <text evidence="1">The sequence shown here is derived from an EMBL/GenBank/DDBJ whole genome shotgun (WGS) entry which is preliminary data.</text>
</comment>
<proteinExistence type="predicted"/>
<evidence type="ECO:0000313" key="2">
    <source>
        <dbReference type="Proteomes" id="UP001283361"/>
    </source>
</evidence>
<accession>A0AAE1A6F5</accession>
<evidence type="ECO:0000313" key="1">
    <source>
        <dbReference type="EMBL" id="KAK3782169.1"/>
    </source>
</evidence>
<dbReference type="Proteomes" id="UP001283361">
    <property type="component" value="Unassembled WGS sequence"/>
</dbReference>
<organism evidence="1 2">
    <name type="scientific">Elysia crispata</name>
    <name type="common">lettuce slug</name>
    <dbReference type="NCBI Taxonomy" id="231223"/>
    <lineage>
        <taxon>Eukaryota</taxon>
        <taxon>Metazoa</taxon>
        <taxon>Spiralia</taxon>
        <taxon>Lophotrochozoa</taxon>
        <taxon>Mollusca</taxon>
        <taxon>Gastropoda</taxon>
        <taxon>Heterobranchia</taxon>
        <taxon>Euthyneura</taxon>
        <taxon>Panpulmonata</taxon>
        <taxon>Sacoglossa</taxon>
        <taxon>Placobranchoidea</taxon>
        <taxon>Plakobranchidae</taxon>
        <taxon>Elysia</taxon>
    </lineage>
</organism>
<name>A0AAE1A6F5_9GAST</name>
<keyword evidence="2" id="KW-1185">Reference proteome</keyword>
<protein>
    <submittedName>
        <fullName evidence="1">Uncharacterized protein</fullName>
    </submittedName>
</protein>
<gene>
    <name evidence="1" type="ORF">RRG08_032921</name>
</gene>
<reference evidence="1" key="1">
    <citation type="journal article" date="2023" name="G3 (Bethesda)">
        <title>A reference genome for the long-term kleptoplast-retaining sea slug Elysia crispata morphotype clarki.</title>
        <authorList>
            <person name="Eastman K.E."/>
            <person name="Pendleton A.L."/>
            <person name="Shaikh M.A."/>
            <person name="Suttiyut T."/>
            <person name="Ogas R."/>
            <person name="Tomko P."/>
            <person name="Gavelis G."/>
            <person name="Widhalm J.R."/>
            <person name="Wisecaver J.H."/>
        </authorList>
    </citation>
    <scope>NUCLEOTIDE SEQUENCE</scope>
    <source>
        <strain evidence="1">ECLA1</strain>
    </source>
</reference>
<dbReference type="EMBL" id="JAWDGP010002535">
    <property type="protein sequence ID" value="KAK3782169.1"/>
    <property type="molecule type" value="Genomic_DNA"/>
</dbReference>
<sequence>MRSKTINRQPITVSAEARRPRKERCAHHHQATEDLSYILRCFAYDRASWVALVKQSTKIVEACCSNDGDANKPSSSLPCSICEQILVLASNTLYPLPEGGVQEHERKGNRQVSHIPGPFDKLPWQEKPNQYVTGERWRGVKDADILWRIKL</sequence>
<dbReference type="AlphaFoldDB" id="A0AAE1A6F5"/>